<reference evidence="4 5" key="1">
    <citation type="submission" date="2016-10" db="EMBL/GenBank/DDBJ databases">
        <authorList>
            <person name="de Groot N.N."/>
        </authorList>
    </citation>
    <scope>NUCLEOTIDE SEQUENCE [LARGE SCALE GENOMIC DNA]</scope>
    <source>
        <strain evidence="4 5">DSM 3857</strain>
    </source>
</reference>
<feature type="domain" description="HTH tetR-type" evidence="3">
    <location>
        <begin position="12"/>
        <end position="72"/>
    </location>
</feature>
<dbReference type="PROSITE" id="PS01081">
    <property type="entry name" value="HTH_TETR_1"/>
    <property type="match status" value="1"/>
</dbReference>
<dbReference type="Pfam" id="PF17937">
    <property type="entry name" value="TetR_C_28"/>
    <property type="match status" value="1"/>
</dbReference>
<dbReference type="AlphaFoldDB" id="A0A1H8B8Y0"/>
<dbReference type="Pfam" id="PF00440">
    <property type="entry name" value="TetR_N"/>
    <property type="match status" value="1"/>
</dbReference>
<dbReference type="PANTHER" id="PTHR30055">
    <property type="entry name" value="HTH-TYPE TRANSCRIPTIONAL REGULATOR RUTR"/>
    <property type="match status" value="1"/>
</dbReference>
<dbReference type="Gene3D" id="1.10.357.10">
    <property type="entry name" value="Tetracycline Repressor, domain 2"/>
    <property type="match status" value="1"/>
</dbReference>
<dbReference type="InterPro" id="IPR001647">
    <property type="entry name" value="HTH_TetR"/>
</dbReference>
<dbReference type="RefSeq" id="WP_091298958.1">
    <property type="nucleotide sequence ID" value="NZ_FOCE01000002.1"/>
</dbReference>
<proteinExistence type="predicted"/>
<dbReference type="InterPro" id="IPR009057">
    <property type="entry name" value="Homeodomain-like_sf"/>
</dbReference>
<dbReference type="PANTHER" id="PTHR30055:SF148">
    <property type="entry name" value="TETR-FAMILY TRANSCRIPTIONAL REGULATOR"/>
    <property type="match status" value="1"/>
</dbReference>
<protein>
    <submittedName>
        <fullName evidence="4">Transcriptional regulator, TetR family</fullName>
    </submittedName>
</protein>
<sequence length="188" mass="20030">MSNAHRRPKTPDQTRRALLDAAARLGIESGFAAVSLPAVAEAAGVTKGALFHHFGSKQGLVAAVCTDLLDQIDAELEEALGQDSGGYGTFTRAYVTCTFAPQGATSPWSSLSLSAITDPDLAAIWSRWMTGRLTRHAETDAFPELEIVRLATDGYWLANLQHMDPGTRAAPADLHARLLALTRKASSA</sequence>
<feature type="DNA-binding region" description="H-T-H motif" evidence="2">
    <location>
        <begin position="35"/>
        <end position="54"/>
    </location>
</feature>
<organism evidence="4 5">
    <name type="scientific">Gemmobacter aquatilis</name>
    <dbReference type="NCBI Taxonomy" id="933059"/>
    <lineage>
        <taxon>Bacteria</taxon>
        <taxon>Pseudomonadati</taxon>
        <taxon>Pseudomonadota</taxon>
        <taxon>Alphaproteobacteria</taxon>
        <taxon>Rhodobacterales</taxon>
        <taxon>Paracoccaceae</taxon>
        <taxon>Gemmobacter</taxon>
    </lineage>
</organism>
<name>A0A1H8B8Y0_9RHOB</name>
<accession>A0A1H8B8Y0</accession>
<dbReference type="InterPro" id="IPR006311">
    <property type="entry name" value="TAT_signal"/>
</dbReference>
<evidence type="ECO:0000313" key="5">
    <source>
        <dbReference type="Proteomes" id="UP000198761"/>
    </source>
</evidence>
<dbReference type="EMBL" id="FOCE01000002">
    <property type="protein sequence ID" value="SEM79395.1"/>
    <property type="molecule type" value="Genomic_DNA"/>
</dbReference>
<dbReference type="InterPro" id="IPR023772">
    <property type="entry name" value="DNA-bd_HTH_TetR-type_CS"/>
</dbReference>
<dbReference type="PROSITE" id="PS50977">
    <property type="entry name" value="HTH_TETR_2"/>
    <property type="match status" value="1"/>
</dbReference>
<dbReference type="SUPFAM" id="SSF46689">
    <property type="entry name" value="Homeodomain-like"/>
    <property type="match status" value="1"/>
</dbReference>
<keyword evidence="1 2" id="KW-0238">DNA-binding</keyword>
<dbReference type="InterPro" id="IPR041479">
    <property type="entry name" value="TetR_CgmR_C"/>
</dbReference>
<evidence type="ECO:0000313" key="4">
    <source>
        <dbReference type="EMBL" id="SEM79395.1"/>
    </source>
</evidence>
<evidence type="ECO:0000256" key="2">
    <source>
        <dbReference type="PROSITE-ProRule" id="PRU00335"/>
    </source>
</evidence>
<gene>
    <name evidence="4" type="ORF">SAMN04488103_10296</name>
</gene>
<keyword evidence="5" id="KW-1185">Reference proteome</keyword>
<dbReference type="PROSITE" id="PS51318">
    <property type="entry name" value="TAT"/>
    <property type="match status" value="1"/>
</dbReference>
<evidence type="ECO:0000259" key="3">
    <source>
        <dbReference type="PROSITE" id="PS50977"/>
    </source>
</evidence>
<evidence type="ECO:0000256" key="1">
    <source>
        <dbReference type="ARBA" id="ARBA00023125"/>
    </source>
</evidence>
<dbReference type="GO" id="GO:0000976">
    <property type="term" value="F:transcription cis-regulatory region binding"/>
    <property type="evidence" value="ECO:0007669"/>
    <property type="project" value="TreeGrafter"/>
</dbReference>
<dbReference type="STRING" id="933059.SAMN04488103_10296"/>
<dbReference type="SUPFAM" id="SSF48498">
    <property type="entry name" value="Tetracyclin repressor-like, C-terminal domain"/>
    <property type="match status" value="1"/>
</dbReference>
<dbReference type="OrthoDB" id="9809772at2"/>
<dbReference type="Proteomes" id="UP000198761">
    <property type="component" value="Unassembled WGS sequence"/>
</dbReference>
<dbReference type="PRINTS" id="PR00455">
    <property type="entry name" value="HTHTETR"/>
</dbReference>
<dbReference type="GO" id="GO:0003700">
    <property type="term" value="F:DNA-binding transcription factor activity"/>
    <property type="evidence" value="ECO:0007669"/>
    <property type="project" value="TreeGrafter"/>
</dbReference>
<dbReference type="InterPro" id="IPR036271">
    <property type="entry name" value="Tet_transcr_reg_TetR-rel_C_sf"/>
</dbReference>
<dbReference type="InterPro" id="IPR050109">
    <property type="entry name" value="HTH-type_TetR-like_transc_reg"/>
</dbReference>